<dbReference type="EMBL" id="CADCXV010000213">
    <property type="protein sequence ID" value="CAB0028919.1"/>
    <property type="molecule type" value="Genomic_DNA"/>
</dbReference>
<evidence type="ECO:0000313" key="3">
    <source>
        <dbReference type="Proteomes" id="UP000479190"/>
    </source>
</evidence>
<proteinExistence type="predicted"/>
<reference evidence="2 3" key="1">
    <citation type="submission" date="2020-02" db="EMBL/GenBank/DDBJ databases">
        <authorList>
            <person name="Ferguson B K."/>
        </authorList>
    </citation>
    <scope>NUCLEOTIDE SEQUENCE [LARGE SCALE GENOMIC DNA]</scope>
</reference>
<feature type="region of interest" description="Disordered" evidence="1">
    <location>
        <begin position="538"/>
        <end position="561"/>
    </location>
</feature>
<sequence length="644" mass="73746">MFDSEWLDVAESTENLIYVLRLVLRQAKDQMLIATAGATAKRNKKRRRRRLVALQRNKRAAPPTKAERTASCAKAYFEKACDMLVDVVRKDRDTAYLDLDDPTIMAKALLKWLYFGMNHDKKVLAPVLRSHLNNLYHATLELCWHLECWQKRREAYNSEMRSLGAYCKLVSSREMLPANGIVDALSKGWQWADSVARMIERTAKQGARLRLIFVTPERVLRYHMKFANDQEPNSYEMWCKARNIGNVVRRSSMARTTLLTATDTLPGLESPLYQNYHTKESEATDHIALRDYSPLTRLVQSTSRRRGRQRGPGGFVPALVSLNKFRRADSDNRRSCAMCNVFPHKSHVHLKPLCNAWMWALRARLCENVLPHTSHVLQEVAQVLPPAERTKLLDLTQRAKRESARRLRRASCPDPARETGQNRQLYTPRSETNLLDEKTTTTIDDYSPGKNQRRIVLERQLQLHQEISEIRDTLTRGLRSRSQLPSVWNDPTATMSSWGSRAGTLGPTTRSKKHRAPVWNPARGTSPLWNSVSCSSTFTKMQQQDPGRTDESTFKVSDRSSKDNWYSGGTAIMKMKNDDATPEQLPSWEVLERVLNEKFNTYEYHKSTSAAGVLPAPFDDAKDTSLDYVLISNDTKESSKKQFS</sequence>
<dbReference type="Proteomes" id="UP000479190">
    <property type="component" value="Unassembled WGS sequence"/>
</dbReference>
<name>A0A6H5HVC9_9HYME</name>
<keyword evidence="3" id="KW-1185">Reference proteome</keyword>
<accession>A0A6H5HVC9</accession>
<feature type="region of interest" description="Disordered" evidence="1">
    <location>
        <begin position="492"/>
        <end position="524"/>
    </location>
</feature>
<gene>
    <name evidence="2" type="ORF">TBRA_LOCUS1031</name>
</gene>
<protein>
    <submittedName>
        <fullName evidence="2">Uncharacterized protein</fullName>
    </submittedName>
</protein>
<evidence type="ECO:0000313" key="2">
    <source>
        <dbReference type="EMBL" id="CAB0028919.1"/>
    </source>
</evidence>
<feature type="region of interest" description="Disordered" evidence="1">
    <location>
        <begin position="403"/>
        <end position="423"/>
    </location>
</feature>
<evidence type="ECO:0000256" key="1">
    <source>
        <dbReference type="SAM" id="MobiDB-lite"/>
    </source>
</evidence>
<dbReference type="OrthoDB" id="5948335at2759"/>
<dbReference type="AlphaFoldDB" id="A0A6H5HVC9"/>
<organism evidence="2 3">
    <name type="scientific">Trichogramma brassicae</name>
    <dbReference type="NCBI Taxonomy" id="86971"/>
    <lineage>
        <taxon>Eukaryota</taxon>
        <taxon>Metazoa</taxon>
        <taxon>Ecdysozoa</taxon>
        <taxon>Arthropoda</taxon>
        <taxon>Hexapoda</taxon>
        <taxon>Insecta</taxon>
        <taxon>Pterygota</taxon>
        <taxon>Neoptera</taxon>
        <taxon>Endopterygota</taxon>
        <taxon>Hymenoptera</taxon>
        <taxon>Apocrita</taxon>
        <taxon>Proctotrupomorpha</taxon>
        <taxon>Chalcidoidea</taxon>
        <taxon>Trichogrammatidae</taxon>
        <taxon>Trichogramma</taxon>
    </lineage>
</organism>
<feature type="compositionally biased region" description="Basic and acidic residues" evidence="1">
    <location>
        <begin position="547"/>
        <end position="561"/>
    </location>
</feature>